<proteinExistence type="predicted"/>
<evidence type="ECO:0000313" key="2">
    <source>
        <dbReference type="EMBL" id="MST85356.1"/>
    </source>
</evidence>
<accession>A0A7K0KHE2</accession>
<gene>
    <name evidence="2" type="ORF">FYJ73_11885</name>
</gene>
<evidence type="ECO:0000256" key="1">
    <source>
        <dbReference type="SAM" id="SignalP"/>
    </source>
</evidence>
<protein>
    <recommendedName>
        <fullName evidence="4">Lipoprotein</fullName>
    </recommendedName>
</protein>
<dbReference type="EMBL" id="VUNG01000035">
    <property type="protein sequence ID" value="MST85356.1"/>
    <property type="molecule type" value="Genomic_DNA"/>
</dbReference>
<evidence type="ECO:0008006" key="4">
    <source>
        <dbReference type="Google" id="ProtNLM"/>
    </source>
</evidence>
<sequence length="152" mass="17767">MLFLPLFLLLFLASCSSVDCPLNNTVYANYKLMGRVTTLTDPLTIWTNRNDGNDTILINQQVNTDSFTLPVSYARDRDTLFFRTNTTLDTVTIDKTNIPHFESVDCGMNYFHEVKGIHYTRNAIDSITIQNRDITYDTSKKHFYVYFKEYRY</sequence>
<evidence type="ECO:0000313" key="3">
    <source>
        <dbReference type="Proteomes" id="UP000438914"/>
    </source>
</evidence>
<keyword evidence="3" id="KW-1185">Reference proteome</keyword>
<dbReference type="Pfam" id="PF20050">
    <property type="entry name" value="DUF6452"/>
    <property type="match status" value="1"/>
</dbReference>
<dbReference type="Proteomes" id="UP000438914">
    <property type="component" value="Unassembled WGS sequence"/>
</dbReference>
<feature type="chain" id="PRO_5029882984" description="Lipoprotein" evidence="1">
    <location>
        <begin position="20"/>
        <end position="152"/>
    </location>
</feature>
<comment type="caution">
    <text evidence="2">The sequence shown here is derived from an EMBL/GenBank/DDBJ whole genome shotgun (WGS) entry which is preliminary data.</text>
</comment>
<dbReference type="InterPro" id="IPR045607">
    <property type="entry name" value="DUF6452"/>
</dbReference>
<feature type="signal peptide" evidence="1">
    <location>
        <begin position="1"/>
        <end position="19"/>
    </location>
</feature>
<dbReference type="AlphaFoldDB" id="A0A7K0KHE2"/>
<organism evidence="2 3">
    <name type="scientific">Hallella mizrahii</name>
    <dbReference type="NCBI Taxonomy" id="2606637"/>
    <lineage>
        <taxon>Bacteria</taxon>
        <taxon>Pseudomonadati</taxon>
        <taxon>Bacteroidota</taxon>
        <taxon>Bacteroidia</taxon>
        <taxon>Bacteroidales</taxon>
        <taxon>Prevotellaceae</taxon>
        <taxon>Hallella</taxon>
    </lineage>
</organism>
<name>A0A7K0KHE2_9BACT</name>
<keyword evidence="1" id="KW-0732">Signal</keyword>
<reference evidence="2 3" key="1">
    <citation type="submission" date="2019-08" db="EMBL/GenBank/DDBJ databases">
        <title>In-depth cultivation of the pig gut microbiome towards novel bacterial diversity and tailored functional studies.</title>
        <authorList>
            <person name="Wylensek D."/>
            <person name="Hitch T.C.A."/>
            <person name="Clavel T."/>
        </authorList>
    </citation>
    <scope>NUCLEOTIDE SEQUENCE [LARGE SCALE GENOMIC DNA]</scope>
    <source>
        <strain evidence="2 3">LKV-178-WT-2A</strain>
    </source>
</reference>